<accession>A0ABY3SPZ5</accession>
<dbReference type="Proteomes" id="UP001649230">
    <property type="component" value="Chromosome"/>
</dbReference>
<reference evidence="1 2" key="1">
    <citation type="journal article" date="2024" name="Int. J. Syst. Evol. Microbiol.">
        <title>Paenibacillus hexagrammi sp. nov., a novel bacterium isolated from the gut content of Hexagrammos agrammus.</title>
        <authorList>
            <person name="Jung H.K."/>
            <person name="Kim D.G."/>
            <person name="Zin H."/>
            <person name="Park J."/>
            <person name="Jung H."/>
            <person name="Kim Y.O."/>
            <person name="Kong H.J."/>
            <person name="Kim J.W."/>
            <person name="Kim Y.S."/>
        </authorList>
    </citation>
    <scope>NUCLEOTIDE SEQUENCE [LARGE SCALE GENOMIC DNA]</scope>
    <source>
        <strain evidence="1 2">YPD9-1</strain>
    </source>
</reference>
<evidence type="ECO:0000313" key="2">
    <source>
        <dbReference type="Proteomes" id="UP001649230"/>
    </source>
</evidence>
<protein>
    <recommendedName>
        <fullName evidence="3">Lipoprotein</fullName>
    </recommendedName>
</protein>
<proteinExistence type="predicted"/>
<name>A0ABY3SPZ5_9BACL</name>
<evidence type="ECO:0000313" key="1">
    <source>
        <dbReference type="EMBL" id="UJF36127.1"/>
    </source>
</evidence>
<gene>
    <name evidence="1" type="ORF">L0M14_14305</name>
</gene>
<sequence length="161" mass="18180">MKKNFKGGVLMLLVVLALINLTLNGCSNQKVQSNKSGDVAGDSLYVPEGYQKKLESLKLTEVVAMPYFKSPFISVAQDSNGTQFAVIFRESGEIDRVQLPVRYVEIMNLIESKGYKIKLSENNKNLHLFEIKGNIVWNYAEGDKKLYLDKEGKEIDPFINK</sequence>
<dbReference type="EMBL" id="CP090978">
    <property type="protein sequence ID" value="UJF36127.1"/>
    <property type="molecule type" value="Genomic_DNA"/>
</dbReference>
<dbReference type="RefSeq" id="WP_235122682.1">
    <property type="nucleotide sequence ID" value="NZ_CP090978.1"/>
</dbReference>
<organism evidence="1 2">
    <name type="scientific">Paenibacillus hexagrammi</name>
    <dbReference type="NCBI Taxonomy" id="2908839"/>
    <lineage>
        <taxon>Bacteria</taxon>
        <taxon>Bacillati</taxon>
        <taxon>Bacillota</taxon>
        <taxon>Bacilli</taxon>
        <taxon>Bacillales</taxon>
        <taxon>Paenibacillaceae</taxon>
        <taxon>Paenibacillus</taxon>
    </lineage>
</organism>
<evidence type="ECO:0008006" key="3">
    <source>
        <dbReference type="Google" id="ProtNLM"/>
    </source>
</evidence>
<keyword evidence="2" id="KW-1185">Reference proteome</keyword>